<organism evidence="2 3">
    <name type="scientific">Nematostella vectensis</name>
    <name type="common">Starlet sea anemone</name>
    <dbReference type="NCBI Taxonomy" id="45351"/>
    <lineage>
        <taxon>Eukaryota</taxon>
        <taxon>Metazoa</taxon>
        <taxon>Cnidaria</taxon>
        <taxon>Anthozoa</taxon>
        <taxon>Hexacorallia</taxon>
        <taxon>Actiniaria</taxon>
        <taxon>Edwardsiidae</taxon>
        <taxon>Nematostella</taxon>
    </lineage>
</organism>
<dbReference type="HOGENOM" id="CLU_2378770_0_0_1"/>
<dbReference type="Gene3D" id="2.60.120.1560">
    <property type="match status" value="1"/>
</dbReference>
<dbReference type="PhylomeDB" id="A7RHZ1"/>
<feature type="non-terminal residue" evidence="2">
    <location>
        <position position="1"/>
    </location>
</feature>
<sequence length="108" mass="12532">FRGRLNVHVWYGWCGCTVDDLRRDPDFPYKPTVRGAIRNFATRKTTRQFLGKRIFGYIHPPKTGSYKFAIASDDGSELWLSTDRYPSNSRLIAYVGEVCTWMISLPCY</sequence>
<dbReference type="InterPro" id="IPR011658">
    <property type="entry name" value="PA14_dom"/>
</dbReference>
<dbReference type="AlphaFoldDB" id="A7RHZ1"/>
<name>A7RHZ1_NEMVE</name>
<reference evidence="2 3" key="1">
    <citation type="journal article" date="2007" name="Science">
        <title>Sea anemone genome reveals ancestral eumetazoan gene repertoire and genomic organization.</title>
        <authorList>
            <person name="Putnam N.H."/>
            <person name="Srivastava M."/>
            <person name="Hellsten U."/>
            <person name="Dirks B."/>
            <person name="Chapman J."/>
            <person name="Salamov A."/>
            <person name="Terry A."/>
            <person name="Shapiro H."/>
            <person name="Lindquist E."/>
            <person name="Kapitonov V.V."/>
            <person name="Jurka J."/>
            <person name="Genikhovich G."/>
            <person name="Grigoriev I.V."/>
            <person name="Lucas S.M."/>
            <person name="Steele R.E."/>
            <person name="Finnerty J.R."/>
            <person name="Technau U."/>
            <person name="Martindale M.Q."/>
            <person name="Rokhsar D.S."/>
        </authorList>
    </citation>
    <scope>NUCLEOTIDE SEQUENCE [LARGE SCALE GENOMIC DNA]</scope>
    <source>
        <strain evidence="3">CH2 X CH6</strain>
    </source>
</reference>
<feature type="domain" description="PA14" evidence="1">
    <location>
        <begin position="46"/>
        <end position="81"/>
    </location>
</feature>
<dbReference type="EMBL" id="DS469511">
    <property type="protein sequence ID" value="EDO48940.1"/>
    <property type="molecule type" value="Genomic_DNA"/>
</dbReference>
<accession>A7RHZ1</accession>
<dbReference type="Proteomes" id="UP000001593">
    <property type="component" value="Unassembled WGS sequence"/>
</dbReference>
<evidence type="ECO:0000259" key="1">
    <source>
        <dbReference type="Pfam" id="PF07691"/>
    </source>
</evidence>
<dbReference type="STRING" id="45351.A7RHZ1"/>
<protein>
    <recommendedName>
        <fullName evidence="1">PA14 domain-containing protein</fullName>
    </recommendedName>
</protein>
<evidence type="ECO:0000313" key="3">
    <source>
        <dbReference type="Proteomes" id="UP000001593"/>
    </source>
</evidence>
<evidence type="ECO:0000313" key="2">
    <source>
        <dbReference type="EMBL" id="EDO48940.1"/>
    </source>
</evidence>
<dbReference type="Pfam" id="PF07691">
    <property type="entry name" value="PA14"/>
    <property type="match status" value="1"/>
</dbReference>
<keyword evidence="3" id="KW-1185">Reference proteome</keyword>
<proteinExistence type="predicted"/>
<dbReference type="InParanoid" id="A7RHZ1"/>
<gene>
    <name evidence="2" type="ORF">NEMVEDRAFT_v1g82205</name>
</gene>
<dbReference type="SUPFAM" id="SSF56988">
    <property type="entry name" value="Anthrax protective antigen"/>
    <property type="match status" value="1"/>
</dbReference>